<evidence type="ECO:0000256" key="8">
    <source>
        <dbReference type="SAM" id="Phobius"/>
    </source>
</evidence>
<name>A0A7I4XWL7_HAECO</name>
<dbReference type="PANTHER" id="PTHR28646">
    <property type="entry name" value="TRANSMEMBRANE PROTEIN 201"/>
    <property type="match status" value="1"/>
</dbReference>
<dbReference type="OrthoDB" id="10020193at2759"/>
<dbReference type="OMA" id="FNIICVL"/>
<evidence type="ECO:0000256" key="4">
    <source>
        <dbReference type="ARBA" id="ARBA00022989"/>
    </source>
</evidence>
<keyword evidence="5 8" id="KW-0472">Membrane</keyword>
<feature type="domain" description="Ima1 N-terminal" evidence="9">
    <location>
        <begin position="28"/>
        <end position="155"/>
    </location>
</feature>
<feature type="transmembrane region" description="Helical" evidence="8">
    <location>
        <begin position="307"/>
        <end position="327"/>
    </location>
</feature>
<keyword evidence="6" id="KW-0539">Nucleus</keyword>
<organism evidence="10 11">
    <name type="scientific">Haemonchus contortus</name>
    <name type="common">Barber pole worm</name>
    <dbReference type="NCBI Taxonomy" id="6289"/>
    <lineage>
        <taxon>Eukaryota</taxon>
        <taxon>Metazoa</taxon>
        <taxon>Ecdysozoa</taxon>
        <taxon>Nematoda</taxon>
        <taxon>Chromadorea</taxon>
        <taxon>Rhabditida</taxon>
        <taxon>Rhabditina</taxon>
        <taxon>Rhabditomorpha</taxon>
        <taxon>Strongyloidea</taxon>
        <taxon>Trichostrongylidae</taxon>
        <taxon>Haemonchus</taxon>
    </lineage>
</organism>
<evidence type="ECO:0000256" key="1">
    <source>
        <dbReference type="ARBA" id="ARBA00004473"/>
    </source>
</evidence>
<feature type="transmembrane region" description="Helical" evidence="8">
    <location>
        <begin position="546"/>
        <end position="570"/>
    </location>
</feature>
<dbReference type="GO" id="GO:0030473">
    <property type="term" value="P:nuclear migration along microtubule"/>
    <property type="evidence" value="ECO:0007669"/>
    <property type="project" value="TreeGrafter"/>
</dbReference>
<dbReference type="PANTHER" id="PTHR28646:SF1">
    <property type="entry name" value="TRANSMEMBRANE PROTEIN 201"/>
    <property type="match status" value="1"/>
</dbReference>
<evidence type="ECO:0000256" key="5">
    <source>
        <dbReference type="ARBA" id="ARBA00023136"/>
    </source>
</evidence>
<evidence type="ECO:0000313" key="11">
    <source>
        <dbReference type="WBParaSite" id="HCON_00021250-00001"/>
    </source>
</evidence>
<dbReference type="Pfam" id="PF09779">
    <property type="entry name" value="Ima1_N"/>
    <property type="match status" value="1"/>
</dbReference>
<dbReference type="GO" id="GO:0051015">
    <property type="term" value="F:actin filament binding"/>
    <property type="evidence" value="ECO:0007669"/>
    <property type="project" value="TreeGrafter"/>
</dbReference>
<feature type="compositionally biased region" description="Basic and acidic residues" evidence="7">
    <location>
        <begin position="426"/>
        <end position="435"/>
    </location>
</feature>
<keyword evidence="4 8" id="KW-1133">Transmembrane helix</keyword>
<evidence type="ECO:0000256" key="6">
    <source>
        <dbReference type="ARBA" id="ARBA00023242"/>
    </source>
</evidence>
<evidence type="ECO:0000256" key="2">
    <source>
        <dbReference type="ARBA" id="ARBA00007600"/>
    </source>
</evidence>
<dbReference type="AlphaFoldDB" id="A0A7I4XWL7"/>
<dbReference type="Proteomes" id="UP000025227">
    <property type="component" value="Unplaced"/>
</dbReference>
<keyword evidence="10" id="KW-1185">Reference proteome</keyword>
<feature type="transmembrane region" description="Helical" evidence="8">
    <location>
        <begin position="277"/>
        <end position="295"/>
    </location>
</feature>
<keyword evidence="3 8" id="KW-0812">Transmembrane</keyword>
<protein>
    <submittedName>
        <fullName evidence="11">Ima1_N domain-containing protein</fullName>
    </submittedName>
</protein>
<dbReference type="GO" id="GO:0005637">
    <property type="term" value="C:nuclear inner membrane"/>
    <property type="evidence" value="ECO:0007669"/>
    <property type="project" value="UniProtKB-SubCell"/>
</dbReference>
<comment type="similarity">
    <text evidence="2">Belongs to the TMEM201 family.</text>
</comment>
<sequence length="572" mass="64783">MEVVAAVAACTIVPFIYTSIRKRLPVKVNCWFCQQDQRVPYEQRNSFICLSCEQYNGFDESGGYNRKIPGQHCFGVTAPPKRFCTPMKNIHARPDVVPREGYSSNGLCEKCNRSQEIIMRKVADFEPLNEDRWSEELEMYRYKLNKVYPLCARCTFFTQNRMQEEKVKYANLIALKNSIVNGISSVTGLAKKAVRRRRHFFAGGFMVEVLHALSLVLALLLFISQFNYLQEDAGLDLLQLPMFLQKALPTVLAVAYHLVGGLFCAHMITIWTNRCRITLPDLMLPIIAALHLASFLFPDKAYREDLALFRCAFACFETLLATAITFVPRKKIPRTRPNKKFSSVFSVVSTPSSQCSSQAASRDNSLVFGKDQNTVTVVKRAGSSPKNTDVRQRLKWRERQQTPEPATASPAKKTGFDYEDMDWEPSLDRETTYSRDVRPSAIMARMIRETTPSRELAPSLSSLSLLSSAQQSSSSDFIGPTGNKARLAASEIGKNRRRAPSMVHSQFSTNTSPRLPSIRSLRRDVSPSRSVFTSVSQRQEEYPNRWVTPLLVFFAVASLIGNIVLFYMVFKK</sequence>
<evidence type="ECO:0000256" key="3">
    <source>
        <dbReference type="ARBA" id="ARBA00022692"/>
    </source>
</evidence>
<feature type="compositionally biased region" description="Basic and acidic residues" evidence="7">
    <location>
        <begin position="388"/>
        <end position="401"/>
    </location>
</feature>
<accession>A0A7I4XWL7</accession>
<dbReference type="InterPro" id="IPR040041">
    <property type="entry name" value="TMEM201"/>
</dbReference>
<evidence type="ECO:0000256" key="7">
    <source>
        <dbReference type="SAM" id="MobiDB-lite"/>
    </source>
</evidence>
<dbReference type="InterPro" id="IPR018617">
    <property type="entry name" value="Ima1_N"/>
</dbReference>
<reference evidence="11" key="1">
    <citation type="submission" date="2020-12" db="UniProtKB">
        <authorList>
            <consortium name="WormBaseParasite"/>
        </authorList>
    </citation>
    <scope>IDENTIFICATION</scope>
    <source>
        <strain evidence="11">MHco3</strain>
    </source>
</reference>
<evidence type="ECO:0000313" key="10">
    <source>
        <dbReference type="Proteomes" id="UP000025227"/>
    </source>
</evidence>
<proteinExistence type="inferred from homology"/>
<dbReference type="WBParaSite" id="HCON_00021250-00001">
    <property type="protein sequence ID" value="HCON_00021250-00001"/>
    <property type="gene ID" value="HCON_00021250"/>
</dbReference>
<feature type="transmembrane region" description="Helical" evidence="8">
    <location>
        <begin position="200"/>
        <end position="223"/>
    </location>
</feature>
<evidence type="ECO:0000259" key="9">
    <source>
        <dbReference type="Pfam" id="PF09779"/>
    </source>
</evidence>
<comment type="subcellular location">
    <subcellularLocation>
        <location evidence="1">Nucleus inner membrane</location>
        <topology evidence="1">Multi-pass membrane protein</topology>
    </subcellularLocation>
</comment>
<dbReference type="GO" id="GO:0005521">
    <property type="term" value="F:lamin binding"/>
    <property type="evidence" value="ECO:0007669"/>
    <property type="project" value="TreeGrafter"/>
</dbReference>
<feature type="region of interest" description="Disordered" evidence="7">
    <location>
        <begin position="379"/>
        <end position="435"/>
    </location>
</feature>
<feature type="transmembrane region" description="Helical" evidence="8">
    <location>
        <begin position="243"/>
        <end position="265"/>
    </location>
</feature>